<evidence type="ECO:0000256" key="9">
    <source>
        <dbReference type="PROSITE-ProRule" id="PRU10141"/>
    </source>
</evidence>
<keyword evidence="3" id="KW-0808">Transferase</keyword>
<evidence type="ECO:0000256" key="2">
    <source>
        <dbReference type="ARBA" id="ARBA00022527"/>
    </source>
</evidence>
<dbReference type="SMART" id="SM00220">
    <property type="entry name" value="S_TKc"/>
    <property type="match status" value="1"/>
</dbReference>
<evidence type="ECO:0000256" key="7">
    <source>
        <dbReference type="ARBA" id="ARBA00047899"/>
    </source>
</evidence>
<dbReference type="GO" id="GO:0035556">
    <property type="term" value="P:intracellular signal transduction"/>
    <property type="evidence" value="ECO:0007669"/>
    <property type="project" value="TreeGrafter"/>
</dbReference>
<evidence type="ECO:0000256" key="8">
    <source>
        <dbReference type="ARBA" id="ARBA00048679"/>
    </source>
</evidence>
<dbReference type="AlphaFoldDB" id="A0A1J1IQS6"/>
<protein>
    <recommendedName>
        <fullName evidence="1">non-specific serine/threonine protein kinase</fullName>
        <ecNumber evidence="1">2.7.11.1</ecNumber>
    </recommendedName>
</protein>
<evidence type="ECO:0000313" key="11">
    <source>
        <dbReference type="EMBL" id="CRL01446.1"/>
    </source>
</evidence>
<gene>
    <name evidence="11" type="primary">putative Serine</name>
    <name evidence="11" type="synonym">threonine-protein kinase NIM1</name>
    <name evidence="11" type="ORF">CLUMA_CG014292</name>
</gene>
<dbReference type="Proteomes" id="UP000183832">
    <property type="component" value="Unassembled WGS sequence"/>
</dbReference>
<dbReference type="STRING" id="568069.A0A1J1IQS6"/>
<evidence type="ECO:0000256" key="1">
    <source>
        <dbReference type="ARBA" id="ARBA00012513"/>
    </source>
</evidence>
<dbReference type="EC" id="2.7.11.1" evidence="1"/>
<keyword evidence="12" id="KW-1185">Reference proteome</keyword>
<dbReference type="FunFam" id="3.30.200.20:FF:000003">
    <property type="entry name" value="Non-specific serine/threonine protein kinase"/>
    <property type="match status" value="1"/>
</dbReference>
<dbReference type="InterPro" id="IPR011009">
    <property type="entry name" value="Kinase-like_dom_sf"/>
</dbReference>
<dbReference type="InterPro" id="IPR000719">
    <property type="entry name" value="Prot_kinase_dom"/>
</dbReference>
<comment type="catalytic activity">
    <reaction evidence="8">
        <text>L-seryl-[protein] + ATP = O-phospho-L-seryl-[protein] + ADP + H(+)</text>
        <dbReference type="Rhea" id="RHEA:17989"/>
        <dbReference type="Rhea" id="RHEA-COMP:9863"/>
        <dbReference type="Rhea" id="RHEA-COMP:11604"/>
        <dbReference type="ChEBI" id="CHEBI:15378"/>
        <dbReference type="ChEBI" id="CHEBI:29999"/>
        <dbReference type="ChEBI" id="CHEBI:30616"/>
        <dbReference type="ChEBI" id="CHEBI:83421"/>
        <dbReference type="ChEBI" id="CHEBI:456216"/>
        <dbReference type="EC" id="2.7.11.1"/>
    </reaction>
</comment>
<keyword evidence="5" id="KW-0418">Kinase</keyword>
<dbReference type="PANTHER" id="PTHR24346">
    <property type="entry name" value="MAP/MICROTUBULE AFFINITY-REGULATING KINASE"/>
    <property type="match status" value="1"/>
</dbReference>
<dbReference type="FunFam" id="1.10.510.10:FF:000571">
    <property type="entry name" value="Maternal embryonic leucine zipper kinase"/>
    <property type="match status" value="1"/>
</dbReference>
<reference evidence="11 12" key="1">
    <citation type="submission" date="2015-04" db="EMBL/GenBank/DDBJ databases">
        <authorList>
            <person name="Syromyatnikov M.Y."/>
            <person name="Popov V.N."/>
        </authorList>
    </citation>
    <scope>NUCLEOTIDE SEQUENCE [LARGE SCALE GENOMIC DNA]</scope>
</reference>
<dbReference type="GO" id="GO:0005737">
    <property type="term" value="C:cytoplasm"/>
    <property type="evidence" value="ECO:0007669"/>
    <property type="project" value="TreeGrafter"/>
</dbReference>
<dbReference type="GO" id="GO:0000226">
    <property type="term" value="P:microtubule cytoskeleton organization"/>
    <property type="evidence" value="ECO:0007669"/>
    <property type="project" value="TreeGrafter"/>
</dbReference>
<dbReference type="GO" id="GO:0005524">
    <property type="term" value="F:ATP binding"/>
    <property type="evidence" value="ECO:0007669"/>
    <property type="project" value="UniProtKB-UniRule"/>
</dbReference>
<dbReference type="PROSITE" id="PS50011">
    <property type="entry name" value="PROTEIN_KINASE_DOM"/>
    <property type="match status" value="1"/>
</dbReference>
<dbReference type="GO" id="GO:0050321">
    <property type="term" value="F:tau-protein kinase activity"/>
    <property type="evidence" value="ECO:0007669"/>
    <property type="project" value="TreeGrafter"/>
</dbReference>
<keyword evidence="6 9" id="KW-0067">ATP-binding</keyword>
<evidence type="ECO:0000256" key="5">
    <source>
        <dbReference type="ARBA" id="ARBA00022777"/>
    </source>
</evidence>
<evidence type="ECO:0000313" key="12">
    <source>
        <dbReference type="Proteomes" id="UP000183832"/>
    </source>
</evidence>
<organism evidence="11 12">
    <name type="scientific">Clunio marinus</name>
    <dbReference type="NCBI Taxonomy" id="568069"/>
    <lineage>
        <taxon>Eukaryota</taxon>
        <taxon>Metazoa</taxon>
        <taxon>Ecdysozoa</taxon>
        <taxon>Arthropoda</taxon>
        <taxon>Hexapoda</taxon>
        <taxon>Insecta</taxon>
        <taxon>Pterygota</taxon>
        <taxon>Neoptera</taxon>
        <taxon>Endopterygota</taxon>
        <taxon>Diptera</taxon>
        <taxon>Nematocera</taxon>
        <taxon>Chironomoidea</taxon>
        <taxon>Chironomidae</taxon>
        <taxon>Clunio</taxon>
    </lineage>
</organism>
<dbReference type="SUPFAM" id="SSF56112">
    <property type="entry name" value="Protein kinase-like (PK-like)"/>
    <property type="match status" value="1"/>
</dbReference>
<sequence length="619" mass="70889">MEGKPSTNGEGKSKLKLNRNHIKNIVKYIMMINECEMIKLILVFSDDTNQSYSYTKHQQVIRRKKMEMQLQEIPEDPNEDEEGKSPPLSSATAYEKLLHAVHDPKFSHEVTLEKRVGLYKFCGDIGRGNFSRVKKGIHLLTKDKVAIKIVDRSRLDTKNLRMLSREVSTLECVQHPYILRLFEVVETLGRVHLVTEYIQGGELYYKIVQNGVYNEGKARKIFKQLVLAIQHMHHLGYVHRDVKAENVLVIAEEHVKLGDFGFSTQITGPQHYLNTFCGSPPYASPELFNDDHYIGGPVDIWALGILLFFVLIGNMPFSAPTVPQLRSTILKGEYRIPGHFTQSCIKLIQCILLHNPMHRPNIDQILHCDWLQQRAKKPLSPLQDARTIIQKRKKSSFWCSKSRKTSPLSPSPPLRQPEPIECYTKKYNNIPVEKFKNPLDTGTSLSSATTVVPIHNNLSNFTRNNSLINSSKIVHKQNKNGTVEIVQNNDVLQVRSYSDDEPSDESSVESEKDFDKFMMFPTKTNLDEILLRALPALEQETRKIMRTLGISDEMLEKNIEQGPRSEIIGIYRIVIMRLKTQKEQATIVSHHSPVINDKLNNNHNQKLKKTKNATRCAIL</sequence>
<name>A0A1J1IQS6_9DIPT</name>
<dbReference type="PROSITE" id="PS00108">
    <property type="entry name" value="PROTEIN_KINASE_ST"/>
    <property type="match status" value="1"/>
</dbReference>
<keyword evidence="2" id="KW-0723">Serine/threonine-protein kinase</keyword>
<dbReference type="EMBL" id="CVRI01000055">
    <property type="protein sequence ID" value="CRL01446.1"/>
    <property type="molecule type" value="Genomic_DNA"/>
</dbReference>
<evidence type="ECO:0000256" key="3">
    <source>
        <dbReference type="ARBA" id="ARBA00022679"/>
    </source>
</evidence>
<dbReference type="PROSITE" id="PS00107">
    <property type="entry name" value="PROTEIN_KINASE_ATP"/>
    <property type="match status" value="1"/>
</dbReference>
<feature type="domain" description="Protein kinase" evidence="10">
    <location>
        <begin position="119"/>
        <end position="371"/>
    </location>
</feature>
<evidence type="ECO:0000256" key="6">
    <source>
        <dbReference type="ARBA" id="ARBA00022840"/>
    </source>
</evidence>
<keyword evidence="4 9" id="KW-0547">Nucleotide-binding</keyword>
<accession>A0A1J1IQS6</accession>
<dbReference type="Pfam" id="PF00069">
    <property type="entry name" value="Pkinase"/>
    <property type="match status" value="1"/>
</dbReference>
<dbReference type="Gene3D" id="1.10.510.10">
    <property type="entry name" value="Transferase(Phosphotransferase) domain 1"/>
    <property type="match status" value="1"/>
</dbReference>
<feature type="binding site" evidence="9">
    <location>
        <position position="148"/>
    </location>
    <ligand>
        <name>ATP</name>
        <dbReference type="ChEBI" id="CHEBI:30616"/>
    </ligand>
</feature>
<proteinExistence type="predicted"/>
<dbReference type="PANTHER" id="PTHR24346:SF49">
    <property type="entry name" value="NIM1 SERINE_THREONINE PROTEIN KINASE"/>
    <property type="match status" value="1"/>
</dbReference>
<evidence type="ECO:0000256" key="4">
    <source>
        <dbReference type="ARBA" id="ARBA00022741"/>
    </source>
</evidence>
<evidence type="ECO:0000259" key="10">
    <source>
        <dbReference type="PROSITE" id="PS50011"/>
    </source>
</evidence>
<dbReference type="InterPro" id="IPR008271">
    <property type="entry name" value="Ser/Thr_kinase_AS"/>
</dbReference>
<dbReference type="OrthoDB" id="193931at2759"/>
<dbReference type="InterPro" id="IPR017441">
    <property type="entry name" value="Protein_kinase_ATP_BS"/>
</dbReference>
<comment type="catalytic activity">
    <reaction evidence="7">
        <text>L-threonyl-[protein] + ATP = O-phospho-L-threonyl-[protein] + ADP + H(+)</text>
        <dbReference type="Rhea" id="RHEA:46608"/>
        <dbReference type="Rhea" id="RHEA-COMP:11060"/>
        <dbReference type="Rhea" id="RHEA-COMP:11605"/>
        <dbReference type="ChEBI" id="CHEBI:15378"/>
        <dbReference type="ChEBI" id="CHEBI:30013"/>
        <dbReference type="ChEBI" id="CHEBI:30616"/>
        <dbReference type="ChEBI" id="CHEBI:61977"/>
        <dbReference type="ChEBI" id="CHEBI:456216"/>
        <dbReference type="EC" id="2.7.11.1"/>
    </reaction>
</comment>